<dbReference type="PANTHER" id="PTHR43427:SF6">
    <property type="entry name" value="CHLORIDE CHANNEL PROTEIN CLC-E"/>
    <property type="match status" value="1"/>
</dbReference>
<dbReference type="SUPFAM" id="SSF81340">
    <property type="entry name" value="Clc chloride channel"/>
    <property type="match status" value="1"/>
</dbReference>
<feature type="transmembrane region" description="Helical" evidence="10">
    <location>
        <begin position="282"/>
        <end position="302"/>
    </location>
</feature>
<dbReference type="PANTHER" id="PTHR43427">
    <property type="entry name" value="CHLORIDE CHANNEL PROTEIN CLC-E"/>
    <property type="match status" value="1"/>
</dbReference>
<keyword evidence="9" id="KW-0407">Ion channel</keyword>
<evidence type="ECO:0000256" key="3">
    <source>
        <dbReference type="ARBA" id="ARBA00022692"/>
    </source>
</evidence>
<evidence type="ECO:0000256" key="7">
    <source>
        <dbReference type="ARBA" id="ARBA00023173"/>
    </source>
</evidence>
<evidence type="ECO:0000256" key="6">
    <source>
        <dbReference type="ARBA" id="ARBA00023136"/>
    </source>
</evidence>
<feature type="transmembrane region" description="Helical" evidence="10">
    <location>
        <begin position="246"/>
        <end position="270"/>
    </location>
</feature>
<evidence type="ECO:0000313" key="12">
    <source>
        <dbReference type="Proteomes" id="UP000320888"/>
    </source>
</evidence>
<dbReference type="GO" id="GO:0005254">
    <property type="term" value="F:chloride channel activity"/>
    <property type="evidence" value="ECO:0007669"/>
    <property type="project" value="UniProtKB-KW"/>
</dbReference>
<dbReference type="Pfam" id="PF00654">
    <property type="entry name" value="Voltage_CLC"/>
    <property type="match status" value="1"/>
</dbReference>
<keyword evidence="6 10" id="KW-0472">Membrane</keyword>
<reference evidence="11 12" key="1">
    <citation type="submission" date="2019-07" db="EMBL/GenBank/DDBJ databases">
        <title>Draft genome for Streptomyces benahoarensis MZ03-48.</title>
        <authorList>
            <person name="Gonzalez-Pimentel J.L."/>
        </authorList>
    </citation>
    <scope>NUCLEOTIDE SEQUENCE [LARGE SCALE GENOMIC DNA]</scope>
    <source>
        <strain evidence="11 12">MZ03-48</strain>
    </source>
</reference>
<evidence type="ECO:0000256" key="5">
    <source>
        <dbReference type="ARBA" id="ARBA00023065"/>
    </source>
</evidence>
<feature type="transmembrane region" description="Helical" evidence="10">
    <location>
        <begin position="378"/>
        <end position="404"/>
    </location>
</feature>
<keyword evidence="2" id="KW-0813">Transport</keyword>
<dbReference type="InterPro" id="IPR050368">
    <property type="entry name" value="ClC-type_chloride_channel"/>
</dbReference>
<dbReference type="EMBL" id="VKLS01000046">
    <property type="protein sequence ID" value="TSB43003.1"/>
    <property type="molecule type" value="Genomic_DNA"/>
</dbReference>
<accession>A0A553ZNK5</accession>
<keyword evidence="8" id="KW-0868">Chloride</keyword>
<keyword evidence="5" id="KW-0406">Ion transport</keyword>
<feature type="transmembrane region" description="Helical" evidence="10">
    <location>
        <begin position="314"/>
        <end position="334"/>
    </location>
</feature>
<evidence type="ECO:0000256" key="2">
    <source>
        <dbReference type="ARBA" id="ARBA00022448"/>
    </source>
</evidence>
<organism evidence="11 12">
    <name type="scientific">Streptomyces benahoarensis</name>
    <dbReference type="NCBI Taxonomy" id="2595054"/>
    <lineage>
        <taxon>Bacteria</taxon>
        <taxon>Bacillati</taxon>
        <taxon>Actinomycetota</taxon>
        <taxon>Actinomycetes</taxon>
        <taxon>Kitasatosporales</taxon>
        <taxon>Streptomycetaceae</taxon>
        <taxon>Streptomyces</taxon>
    </lineage>
</organism>
<gene>
    <name evidence="11" type="ORF">FNZ23_06870</name>
</gene>
<keyword evidence="7" id="KW-0869">Chloride channel</keyword>
<evidence type="ECO:0000256" key="9">
    <source>
        <dbReference type="ARBA" id="ARBA00023303"/>
    </source>
</evidence>
<feature type="transmembrane region" description="Helical" evidence="10">
    <location>
        <begin position="38"/>
        <end position="68"/>
    </location>
</feature>
<name>A0A553ZNK5_9ACTN</name>
<feature type="transmembrane region" description="Helical" evidence="10">
    <location>
        <begin position="346"/>
        <end position="366"/>
    </location>
</feature>
<feature type="transmembrane region" description="Helical" evidence="10">
    <location>
        <begin position="215"/>
        <end position="234"/>
    </location>
</feature>
<protein>
    <recommendedName>
        <fullName evidence="13">Chloride channel protein</fullName>
    </recommendedName>
</protein>
<dbReference type="GO" id="GO:0034707">
    <property type="term" value="C:chloride channel complex"/>
    <property type="evidence" value="ECO:0007669"/>
    <property type="project" value="UniProtKB-KW"/>
</dbReference>
<comment type="subcellular location">
    <subcellularLocation>
        <location evidence="1">Membrane</location>
        <topology evidence="1">Multi-pass membrane protein</topology>
    </subcellularLocation>
</comment>
<proteinExistence type="predicted"/>
<feature type="transmembrane region" description="Helical" evidence="10">
    <location>
        <begin position="88"/>
        <end position="105"/>
    </location>
</feature>
<dbReference type="PRINTS" id="PR00762">
    <property type="entry name" value="CLCHANNEL"/>
</dbReference>
<evidence type="ECO:0000256" key="8">
    <source>
        <dbReference type="ARBA" id="ARBA00023214"/>
    </source>
</evidence>
<keyword evidence="4 10" id="KW-1133">Transmembrane helix</keyword>
<dbReference type="OrthoDB" id="3261015at2"/>
<dbReference type="AlphaFoldDB" id="A0A553ZNK5"/>
<evidence type="ECO:0000256" key="1">
    <source>
        <dbReference type="ARBA" id="ARBA00004141"/>
    </source>
</evidence>
<evidence type="ECO:0000256" key="4">
    <source>
        <dbReference type="ARBA" id="ARBA00022989"/>
    </source>
</evidence>
<keyword evidence="12" id="KW-1185">Reference proteome</keyword>
<evidence type="ECO:0008006" key="13">
    <source>
        <dbReference type="Google" id="ProtNLM"/>
    </source>
</evidence>
<dbReference type="Gene3D" id="1.10.3080.10">
    <property type="entry name" value="Clc chloride channel"/>
    <property type="match status" value="1"/>
</dbReference>
<comment type="caution">
    <text evidence="11">The sequence shown here is derived from an EMBL/GenBank/DDBJ whole genome shotgun (WGS) entry which is preliminary data.</text>
</comment>
<keyword evidence="3 10" id="KW-0812">Transmembrane</keyword>
<sequence length="445" mass="44939">MGAGRNGGRGRAGARGGGAVEQPNLVAPADVPSLSARFWVLVVATGVLAGLAGAALMTLLYAVAHLTYSYRSGSFLAAVERAGADRRVVALAVAGVVAGAGWWLLRRWTGPGGSEVSTALWRDEGRLPLRRSLGTAVLSMVIVGMGASLGREAAPRLAGAVLASRLSDWAHLGTAHRRLLAACGAGAGMACVYNVPLGGALLTLEVMLGGLSLRLALPALAASCLATAVSWTVLPTGPTYRLPEVPLSASLLVFALVIGPFAGLVAVGWVRLIRIAHGHRPTGWGLLVAPPLVFTAVGALAVPYPQLLGNGKDIVQLTFGAQFGVATLVALFLLKPLATAGSLGSGASGGLFTPTLATGALLGSLAGQGWALAWPGPAAGFAIIGAAAVLAAAMQAPVAAVVLALELTRTLDALMVPLLFAVTGAVLLSRRLDTPSLYSVRLPAQ</sequence>
<feature type="transmembrane region" description="Helical" evidence="10">
    <location>
        <begin position="179"/>
        <end position="203"/>
    </location>
</feature>
<dbReference type="InterPro" id="IPR001807">
    <property type="entry name" value="ClC"/>
</dbReference>
<evidence type="ECO:0000313" key="11">
    <source>
        <dbReference type="EMBL" id="TSB43003.1"/>
    </source>
</evidence>
<dbReference type="Proteomes" id="UP000320888">
    <property type="component" value="Unassembled WGS sequence"/>
</dbReference>
<evidence type="ECO:0000256" key="10">
    <source>
        <dbReference type="SAM" id="Phobius"/>
    </source>
</evidence>
<dbReference type="InterPro" id="IPR014743">
    <property type="entry name" value="Cl-channel_core"/>
</dbReference>